<reference evidence="3" key="1">
    <citation type="submission" date="2011-03" db="EMBL/GenBank/DDBJ databases">
        <title>The genome sequence of Vavraia culicis strain floridensis.</title>
        <authorList>
            <consortium name="The Broad Institute Genome Sequencing Platform"/>
            <person name="Cuomo C."/>
            <person name="Becnel J."/>
            <person name="Sanscrainte N."/>
            <person name="Young S.K."/>
            <person name="Zeng Q."/>
            <person name="Gargeya S."/>
            <person name="Fitzgerald M."/>
            <person name="Haas B."/>
            <person name="Abouelleil A."/>
            <person name="Alvarado L."/>
            <person name="Arachchi H.M."/>
            <person name="Berlin A."/>
            <person name="Chapman S.B."/>
            <person name="Gearin G."/>
            <person name="Goldberg J."/>
            <person name="Griggs A."/>
            <person name="Gujja S."/>
            <person name="Hansen M."/>
            <person name="Heiman D."/>
            <person name="Howarth C."/>
            <person name="Larimer J."/>
            <person name="Lui A."/>
            <person name="MacDonald P.J.P."/>
            <person name="McCowen C."/>
            <person name="Montmayeur A."/>
            <person name="Murphy C."/>
            <person name="Neiman D."/>
            <person name="Pearson M."/>
            <person name="Priest M."/>
            <person name="Roberts A."/>
            <person name="Saif S."/>
            <person name="Shea T."/>
            <person name="Sisk P."/>
            <person name="Stolte C."/>
            <person name="Sykes S."/>
            <person name="Wortman J."/>
            <person name="Nusbaum C."/>
            <person name="Birren B."/>
        </authorList>
    </citation>
    <scope>NUCLEOTIDE SEQUENCE [LARGE SCALE GENOMIC DNA]</scope>
    <source>
        <strain evidence="3">floridensis</strain>
    </source>
</reference>
<evidence type="ECO:0000313" key="2">
    <source>
        <dbReference type="EMBL" id="ELA47203.1"/>
    </source>
</evidence>
<organism evidence="2 3">
    <name type="scientific">Vavraia culicis (isolate floridensis)</name>
    <name type="common">Microsporidian parasite</name>
    <dbReference type="NCBI Taxonomy" id="948595"/>
    <lineage>
        <taxon>Eukaryota</taxon>
        <taxon>Fungi</taxon>
        <taxon>Fungi incertae sedis</taxon>
        <taxon>Microsporidia</taxon>
        <taxon>Pleistophoridae</taxon>
        <taxon>Vavraia</taxon>
    </lineage>
</organism>
<name>L2GV77_VAVCU</name>
<gene>
    <name evidence="2" type="ORF">VCUG_01303</name>
</gene>
<dbReference type="AlphaFoldDB" id="L2GV77"/>
<dbReference type="EMBL" id="GL877422">
    <property type="protein sequence ID" value="ELA47203.1"/>
    <property type="molecule type" value="Genomic_DNA"/>
</dbReference>
<accession>L2GV77</accession>
<evidence type="ECO:0000256" key="1">
    <source>
        <dbReference type="SAM" id="MobiDB-lite"/>
    </source>
</evidence>
<dbReference type="SUPFAM" id="SSF50978">
    <property type="entry name" value="WD40 repeat-like"/>
    <property type="match status" value="1"/>
</dbReference>
<feature type="compositionally biased region" description="Basic and acidic residues" evidence="1">
    <location>
        <begin position="233"/>
        <end position="266"/>
    </location>
</feature>
<dbReference type="RefSeq" id="XP_008074321.1">
    <property type="nucleotide sequence ID" value="XM_008076130.1"/>
</dbReference>
<keyword evidence="3" id="KW-1185">Reference proteome</keyword>
<dbReference type="VEuPathDB" id="MicrosporidiaDB:VCUG_01303"/>
<dbReference type="HOGENOM" id="CLU_486784_0_0_1"/>
<protein>
    <submittedName>
        <fullName evidence="2">Uncharacterized protein</fullName>
    </submittedName>
</protein>
<dbReference type="InterPro" id="IPR036322">
    <property type="entry name" value="WD40_repeat_dom_sf"/>
</dbReference>
<feature type="region of interest" description="Disordered" evidence="1">
    <location>
        <begin position="229"/>
        <end position="286"/>
    </location>
</feature>
<dbReference type="OrthoDB" id="2194683at2759"/>
<dbReference type="InParanoid" id="L2GV77"/>
<dbReference type="Proteomes" id="UP000011081">
    <property type="component" value="Unassembled WGS sequence"/>
</dbReference>
<evidence type="ECO:0000313" key="3">
    <source>
        <dbReference type="Proteomes" id="UP000011081"/>
    </source>
</evidence>
<dbReference type="OMA" id="YEMCTIK"/>
<proteinExistence type="predicted"/>
<dbReference type="GeneID" id="19879182"/>
<sequence>MQDALIIFGVPKDTDIKTISSFLTEDNTIRGNDFLIVMAPLNMVNKLKEQNAAPSQLRKTYEMCTIKDLECEDGNRVQLEQIKYDPLNNELFLLQSENMSYIFLNDFTGQLVKKAQFKGPITVSNTGKFIVHCSCIYSGSEWLFYGLLPKGNVVFSYDDRYLMVEMGEGLVRIYDTKTLQFTVHEDVTRALFGQGIAVLDQLVVELDKGSLESYKNLIHGYGPEGLAMRNSKKHVEKEKRVSKHDIAEQTECDEKNIGEDSDKNEIESSTESEPSGKNENESESNSVLADWLDSDTSADIVSDQEDIQIAEYEDLYFSPFSHDTVAIDSELNFERAGKVISRRHPQSTITIYWTKSRCYAHVIKRIGEREKNFIESYSDFVTVNETKNIKEVKFSDQSFLLDDGLVQYYELKNKVFVMVNTIEGVECFDLFDHLYVVGCDEKVKFYDRRTLYKEHDLIAEKVEFSKSGLFVSILSANQINMFDCNGCLIYKRIFSDIKEFQFLNFVRLDEQAKRDIKRNYGENVMLLGDDKDLNVSCFKRNEMPLEEKKKAWTMFLESLK</sequence>